<proteinExistence type="predicted"/>
<dbReference type="AlphaFoldDB" id="A0AAX2KMV1"/>
<keyword evidence="1" id="KW-0808">Transferase</keyword>
<dbReference type="InterPro" id="IPR004701">
    <property type="entry name" value="PTS_EIIA_man-typ"/>
</dbReference>
<organism evidence="4 5">
    <name type="scientific">Enterococcus faecalis</name>
    <name type="common">Streptococcus faecalis</name>
    <dbReference type="NCBI Taxonomy" id="1351"/>
    <lineage>
        <taxon>Bacteria</taxon>
        <taxon>Bacillati</taxon>
        <taxon>Bacillota</taxon>
        <taxon>Bacilli</taxon>
        <taxon>Lactobacillales</taxon>
        <taxon>Enterococcaceae</taxon>
        <taxon>Enterococcus</taxon>
    </lineage>
</organism>
<dbReference type="InterPro" id="IPR011608">
    <property type="entry name" value="PRD"/>
</dbReference>
<evidence type="ECO:0000256" key="1">
    <source>
        <dbReference type="ARBA" id="ARBA00022679"/>
    </source>
</evidence>
<dbReference type="EMBL" id="UGIX01000001">
    <property type="protein sequence ID" value="STP63855.1"/>
    <property type="molecule type" value="Genomic_DNA"/>
</dbReference>
<comment type="caution">
    <text evidence="4">The sequence shown here is derived from an EMBL/GenBank/DDBJ whole genome shotgun (WGS) entry which is preliminary data.</text>
</comment>
<accession>A0AAX2KMV1</accession>
<sequence>MKDVAKLLKILPPTFNETVLLPVQTQLKEHYPRTVSLVKNLVSPLPEEYRFLTEVLLSVLLSGEISETIPYQALLVAHGESTATSIQAVANKLCGTYIFDAINMPLTSSVRDIVAEVKEWLSQRDTSQGVIMLVDMGSLTQLYKSLKPQILGELLVINNLTTAYALEIGHQLMNEQLFYGIAKTAEKKFKTDVQYFEGFSVEKNIIVSSISGLDIAKQIKQICQKYLYTDIKVITLKYKDLVNTLDIANAEENYLKETSLILTTSYLDNHTNVASVNLLDMLDEDAGTQLMEPFQNLMHPNNIDSMINEFVHFFSKEGLSEKLEFLNPDVIIKQVENVTKNIEKRFDLTLSGKMKFNLMMHNALMVERTMLGVEDYEIPANLEELTINQKPFFQNAKNIFYTLEQFYRIEISNWELYVIYEILSSR</sequence>
<feature type="domain" description="PRD" evidence="3">
    <location>
        <begin position="326"/>
        <end position="426"/>
    </location>
</feature>
<dbReference type="GO" id="GO:0006355">
    <property type="term" value="P:regulation of DNA-templated transcription"/>
    <property type="evidence" value="ECO:0007669"/>
    <property type="project" value="InterPro"/>
</dbReference>
<evidence type="ECO:0000259" key="3">
    <source>
        <dbReference type="PROSITE" id="PS51372"/>
    </source>
</evidence>
<dbReference type="PROSITE" id="PS51372">
    <property type="entry name" value="PRD_2"/>
    <property type="match status" value="1"/>
</dbReference>
<protein>
    <submittedName>
        <fullName evidence="4">Transcriptional antiterminator</fullName>
    </submittedName>
</protein>
<dbReference type="Proteomes" id="UP000254396">
    <property type="component" value="Unassembled WGS sequence"/>
</dbReference>
<dbReference type="SUPFAM" id="SSF63520">
    <property type="entry name" value="PTS-regulatory domain, PRD"/>
    <property type="match status" value="1"/>
</dbReference>
<dbReference type="Pfam" id="PF03610">
    <property type="entry name" value="EIIA-man"/>
    <property type="match status" value="1"/>
</dbReference>
<dbReference type="PROSITE" id="PS51096">
    <property type="entry name" value="PTS_EIIA_TYPE_4"/>
    <property type="match status" value="1"/>
</dbReference>
<gene>
    <name evidence="4" type="ORF">NCTC13379_00714</name>
</gene>
<dbReference type="Gene3D" id="3.40.50.510">
    <property type="entry name" value="Phosphotransferase system, mannose-type IIA component"/>
    <property type="match status" value="1"/>
</dbReference>
<dbReference type="GO" id="GO:0016740">
    <property type="term" value="F:transferase activity"/>
    <property type="evidence" value="ECO:0007669"/>
    <property type="project" value="UniProtKB-KW"/>
</dbReference>
<name>A0AAX2KMV1_ENTFL</name>
<dbReference type="InterPro" id="IPR036634">
    <property type="entry name" value="PRD_sf"/>
</dbReference>
<dbReference type="SMR" id="A0AAX2KMV1"/>
<dbReference type="GO" id="GO:0009401">
    <property type="term" value="P:phosphoenolpyruvate-dependent sugar phosphotransferase system"/>
    <property type="evidence" value="ECO:0007669"/>
    <property type="project" value="InterPro"/>
</dbReference>
<dbReference type="Pfam" id="PF00874">
    <property type="entry name" value="PRD"/>
    <property type="match status" value="1"/>
</dbReference>
<evidence type="ECO:0000313" key="4">
    <source>
        <dbReference type="EMBL" id="STP63855.1"/>
    </source>
</evidence>
<dbReference type="GO" id="GO:0016020">
    <property type="term" value="C:membrane"/>
    <property type="evidence" value="ECO:0007669"/>
    <property type="project" value="InterPro"/>
</dbReference>
<dbReference type="SUPFAM" id="SSF53062">
    <property type="entry name" value="PTS system fructose IIA component-like"/>
    <property type="match status" value="1"/>
</dbReference>
<dbReference type="InterPro" id="IPR036662">
    <property type="entry name" value="PTS_EIIA_man-typ_sf"/>
</dbReference>
<dbReference type="Gene3D" id="1.10.1790.10">
    <property type="entry name" value="PRD domain"/>
    <property type="match status" value="1"/>
</dbReference>
<evidence type="ECO:0000313" key="5">
    <source>
        <dbReference type="Proteomes" id="UP000254396"/>
    </source>
</evidence>
<reference evidence="4 5" key="1">
    <citation type="submission" date="2018-06" db="EMBL/GenBank/DDBJ databases">
        <authorList>
            <consortium name="Pathogen Informatics"/>
            <person name="Doyle S."/>
        </authorList>
    </citation>
    <scope>NUCLEOTIDE SEQUENCE [LARGE SCALE GENOMIC DNA]</scope>
    <source>
        <strain evidence="4 5">NCTC13379</strain>
    </source>
</reference>
<feature type="domain" description="PTS EIIA type-4" evidence="2">
    <location>
        <begin position="70"/>
        <end position="193"/>
    </location>
</feature>
<evidence type="ECO:0000259" key="2">
    <source>
        <dbReference type="PROSITE" id="PS51096"/>
    </source>
</evidence>